<feature type="active site" description="S-methylcysteine intermediate" evidence="14">
    <location>
        <position position="390"/>
    </location>
</feature>
<comment type="function">
    <text evidence="14">Specifically methylates position 2 of adenine 2503 in 23S rRNA and position 2 of adenine 37 in tRNAs. m2A2503 modification seems to play a crucial role in the proofreading step occurring at the peptidyl transferase center and thus would serve to optimize ribosomal fidelity.</text>
</comment>
<comment type="caution">
    <text evidence="16">The sequence shown here is derived from an EMBL/GenBank/DDBJ whole genome shotgun (WGS) entry which is preliminary data.</text>
</comment>
<dbReference type="SFLD" id="SFLDS00029">
    <property type="entry name" value="Radical_SAM"/>
    <property type="match status" value="1"/>
</dbReference>
<keyword evidence="10 14" id="KW-0479">Metal-binding</keyword>
<keyword evidence="12 14" id="KW-0411">Iron-sulfur</keyword>
<keyword evidence="9 14" id="KW-0819">tRNA processing</keyword>
<feature type="binding site" evidence="14">
    <location>
        <position position="165"/>
    </location>
    <ligand>
        <name>[4Fe-4S] cluster</name>
        <dbReference type="ChEBI" id="CHEBI:49883"/>
        <note>4Fe-4S-S-AdoMet</note>
    </ligand>
</feature>
<evidence type="ECO:0000256" key="9">
    <source>
        <dbReference type="ARBA" id="ARBA00022694"/>
    </source>
</evidence>
<dbReference type="InterPro" id="IPR027492">
    <property type="entry name" value="RNA_MTrfase_RlmN"/>
</dbReference>
<keyword evidence="11 14" id="KW-0408">Iron</keyword>
<accession>A0ABN0STR9</accession>
<dbReference type="NCBIfam" id="TIGR00048">
    <property type="entry name" value="rRNA_mod_RlmN"/>
    <property type="match status" value="1"/>
</dbReference>
<dbReference type="Pfam" id="PF21016">
    <property type="entry name" value="RlmN_N"/>
    <property type="match status" value="1"/>
</dbReference>
<evidence type="ECO:0000256" key="4">
    <source>
        <dbReference type="ARBA" id="ARBA00022490"/>
    </source>
</evidence>
<sequence>MLLQGKKLWKFGGYLYGNRVLLALFNAVIVKTGDFNRKKVFLMSCSTTVNEKTNLLNLTRDEMVEFFVELGEKPFRAQQVMKWVHQFGVDNFDEMTNISKACRQKLADVAVIEGPEVLSVQESSDGTIKWALKIPGGQAIETVFIPERHRGTLCVSSQVGCALECSFCSTGYQGFNRNLTTAEIIGQVWHAARYLNGKHKSDDRAVTNVVMMGMGEPLANYQPVINSMQLMLDDFAYGLSKRRVTLSTSGMVPQLDRMADDIDVALAISLHAPNDELRDVLVPINKKYPIKEFMASVHRYMEKSNAARKVTVEYVMLKDVNDSIEHAKQLAKLLKNTPCKINLIPFNPFPQTHYETSTSKAIDAFSDYLHRNGFVVVVRRTRGDDIDAACGQLAGKINDKTKRQQRRTQFSNDIDVRALV</sequence>
<evidence type="ECO:0000256" key="5">
    <source>
        <dbReference type="ARBA" id="ARBA00022552"/>
    </source>
</evidence>
<name>A0ABN0STR9_9GAMM</name>
<dbReference type="EC" id="2.1.1.192" evidence="14"/>
<feature type="binding site" evidence="14">
    <location>
        <begin position="269"/>
        <end position="271"/>
    </location>
    <ligand>
        <name>S-adenosyl-L-methionine</name>
        <dbReference type="ChEBI" id="CHEBI:59789"/>
    </ligand>
</feature>
<dbReference type="Gene3D" id="1.10.150.530">
    <property type="match status" value="1"/>
</dbReference>
<proteinExistence type="inferred from homology"/>
<evidence type="ECO:0000256" key="2">
    <source>
        <dbReference type="ARBA" id="ARBA00007544"/>
    </source>
</evidence>
<keyword evidence="3 14" id="KW-0004">4Fe-4S</keyword>
<keyword evidence="6 14" id="KW-0489">Methyltransferase</keyword>
<keyword evidence="4 14" id="KW-0963">Cytoplasm</keyword>
<comment type="catalytic activity">
    <reaction evidence="14">
        <text>adenosine(2503) in 23S rRNA + 2 reduced [2Fe-2S]-[ferredoxin] + 2 S-adenosyl-L-methionine = 2-methyladenosine(2503) in 23S rRNA + 5'-deoxyadenosine + L-methionine + 2 oxidized [2Fe-2S]-[ferredoxin] + S-adenosyl-L-homocysteine</text>
        <dbReference type="Rhea" id="RHEA:42916"/>
        <dbReference type="Rhea" id="RHEA-COMP:10000"/>
        <dbReference type="Rhea" id="RHEA-COMP:10001"/>
        <dbReference type="Rhea" id="RHEA-COMP:10152"/>
        <dbReference type="Rhea" id="RHEA-COMP:10282"/>
        <dbReference type="ChEBI" id="CHEBI:17319"/>
        <dbReference type="ChEBI" id="CHEBI:33737"/>
        <dbReference type="ChEBI" id="CHEBI:33738"/>
        <dbReference type="ChEBI" id="CHEBI:57844"/>
        <dbReference type="ChEBI" id="CHEBI:57856"/>
        <dbReference type="ChEBI" id="CHEBI:59789"/>
        <dbReference type="ChEBI" id="CHEBI:74411"/>
        <dbReference type="ChEBI" id="CHEBI:74497"/>
        <dbReference type="EC" id="2.1.1.192"/>
    </reaction>
</comment>
<comment type="subcellular location">
    <subcellularLocation>
        <location evidence="1 14">Cytoplasm</location>
    </subcellularLocation>
</comment>
<feature type="binding site" evidence="14">
    <location>
        <position position="168"/>
    </location>
    <ligand>
        <name>[4Fe-4S] cluster</name>
        <dbReference type="ChEBI" id="CHEBI:49883"/>
        <note>4Fe-4S-S-AdoMet</note>
    </ligand>
</feature>
<feature type="active site" description="Proton acceptor" evidence="14">
    <location>
        <position position="141"/>
    </location>
</feature>
<evidence type="ECO:0000313" key="16">
    <source>
        <dbReference type="EMBL" id="GAA0198978.1"/>
    </source>
</evidence>
<comment type="miscellaneous">
    <text evidence="14">Reaction proceeds by a ping-pong mechanism involving intermediate methylation of a conserved cysteine residue.</text>
</comment>
<dbReference type="InterPro" id="IPR004383">
    <property type="entry name" value="rRNA_lsu_MTrfase_RlmN/Cfr"/>
</dbReference>
<keyword evidence="7 14" id="KW-0808">Transferase</keyword>
<evidence type="ECO:0000256" key="8">
    <source>
        <dbReference type="ARBA" id="ARBA00022691"/>
    </source>
</evidence>
<dbReference type="Proteomes" id="UP001501221">
    <property type="component" value="Unassembled WGS sequence"/>
</dbReference>
<keyword evidence="5 14" id="KW-0698">rRNA processing</keyword>
<dbReference type="SUPFAM" id="SSF102114">
    <property type="entry name" value="Radical SAM enzymes"/>
    <property type="match status" value="1"/>
</dbReference>
<feature type="binding site" evidence="14">
    <location>
        <position position="161"/>
    </location>
    <ligand>
        <name>[4Fe-4S] cluster</name>
        <dbReference type="ChEBI" id="CHEBI:49883"/>
        <note>4Fe-4S-S-AdoMet</note>
    </ligand>
</feature>
<evidence type="ECO:0000256" key="6">
    <source>
        <dbReference type="ARBA" id="ARBA00022603"/>
    </source>
</evidence>
<evidence type="ECO:0000256" key="3">
    <source>
        <dbReference type="ARBA" id="ARBA00022485"/>
    </source>
</evidence>
<keyword evidence="17" id="KW-1185">Reference proteome</keyword>
<keyword evidence="13 14" id="KW-1015">Disulfide bond</keyword>
<dbReference type="HAMAP" id="MF_01849">
    <property type="entry name" value="RNA_methyltr_RlmN"/>
    <property type="match status" value="1"/>
</dbReference>
<dbReference type="CDD" id="cd01335">
    <property type="entry name" value="Radical_SAM"/>
    <property type="match status" value="1"/>
</dbReference>
<evidence type="ECO:0000256" key="1">
    <source>
        <dbReference type="ARBA" id="ARBA00004496"/>
    </source>
</evidence>
<evidence type="ECO:0000256" key="7">
    <source>
        <dbReference type="ARBA" id="ARBA00022679"/>
    </source>
</evidence>
<dbReference type="Pfam" id="PF04055">
    <property type="entry name" value="Radical_SAM"/>
    <property type="match status" value="1"/>
</dbReference>
<organism evidence="16 17">
    <name type="scientific">Kangiella japonica</name>
    <dbReference type="NCBI Taxonomy" id="647384"/>
    <lineage>
        <taxon>Bacteria</taxon>
        <taxon>Pseudomonadati</taxon>
        <taxon>Pseudomonadota</taxon>
        <taxon>Gammaproteobacteria</taxon>
        <taxon>Kangiellales</taxon>
        <taxon>Kangiellaceae</taxon>
        <taxon>Kangiella</taxon>
    </lineage>
</organism>
<evidence type="ECO:0000256" key="13">
    <source>
        <dbReference type="ARBA" id="ARBA00023157"/>
    </source>
</evidence>
<comment type="catalytic activity">
    <reaction evidence="14">
        <text>adenosine(37) in tRNA + 2 reduced [2Fe-2S]-[ferredoxin] + 2 S-adenosyl-L-methionine = 2-methyladenosine(37) in tRNA + 5'-deoxyadenosine + L-methionine + 2 oxidized [2Fe-2S]-[ferredoxin] + S-adenosyl-L-homocysteine</text>
        <dbReference type="Rhea" id="RHEA:43332"/>
        <dbReference type="Rhea" id="RHEA-COMP:10000"/>
        <dbReference type="Rhea" id="RHEA-COMP:10001"/>
        <dbReference type="Rhea" id="RHEA-COMP:10162"/>
        <dbReference type="Rhea" id="RHEA-COMP:10485"/>
        <dbReference type="ChEBI" id="CHEBI:17319"/>
        <dbReference type="ChEBI" id="CHEBI:33737"/>
        <dbReference type="ChEBI" id="CHEBI:33738"/>
        <dbReference type="ChEBI" id="CHEBI:57844"/>
        <dbReference type="ChEBI" id="CHEBI:57856"/>
        <dbReference type="ChEBI" id="CHEBI:59789"/>
        <dbReference type="ChEBI" id="CHEBI:74411"/>
        <dbReference type="ChEBI" id="CHEBI:74497"/>
        <dbReference type="EC" id="2.1.1.192"/>
    </reaction>
</comment>
<keyword evidence="8 14" id="KW-0949">S-adenosyl-L-methionine</keyword>
<comment type="similarity">
    <text evidence="2 14">Belongs to the radical SAM superfamily. RlmN family.</text>
</comment>
<evidence type="ECO:0000256" key="10">
    <source>
        <dbReference type="ARBA" id="ARBA00022723"/>
    </source>
</evidence>
<dbReference type="InterPro" id="IPR007197">
    <property type="entry name" value="rSAM"/>
</dbReference>
<feature type="binding site" evidence="14">
    <location>
        <position position="247"/>
    </location>
    <ligand>
        <name>S-adenosyl-L-methionine</name>
        <dbReference type="ChEBI" id="CHEBI:59789"/>
    </ligand>
</feature>
<dbReference type="PIRSF" id="PIRSF006004">
    <property type="entry name" value="CHP00048"/>
    <property type="match status" value="1"/>
</dbReference>
<dbReference type="SFLD" id="SFLDF00275">
    <property type="entry name" value="adenosine_C2_methyltransferase"/>
    <property type="match status" value="1"/>
</dbReference>
<dbReference type="InterPro" id="IPR013785">
    <property type="entry name" value="Aldolase_TIM"/>
</dbReference>
<dbReference type="EMBL" id="BAAAFM010000001">
    <property type="protein sequence ID" value="GAA0198978.1"/>
    <property type="molecule type" value="Genomic_DNA"/>
</dbReference>
<evidence type="ECO:0000259" key="15">
    <source>
        <dbReference type="PROSITE" id="PS51918"/>
    </source>
</evidence>
<dbReference type="PROSITE" id="PS51918">
    <property type="entry name" value="RADICAL_SAM"/>
    <property type="match status" value="1"/>
</dbReference>
<dbReference type="PANTHER" id="PTHR30544:SF5">
    <property type="entry name" value="RADICAL SAM CORE DOMAIN-CONTAINING PROTEIN"/>
    <property type="match status" value="1"/>
</dbReference>
<evidence type="ECO:0000256" key="14">
    <source>
        <dbReference type="HAMAP-Rule" id="MF_01849"/>
    </source>
</evidence>
<evidence type="ECO:0000256" key="12">
    <source>
        <dbReference type="ARBA" id="ARBA00023014"/>
    </source>
</evidence>
<evidence type="ECO:0000256" key="11">
    <source>
        <dbReference type="ARBA" id="ARBA00023004"/>
    </source>
</evidence>
<dbReference type="SFLD" id="SFLDG01062">
    <property type="entry name" value="methyltransferase_(Class_A)"/>
    <property type="match status" value="1"/>
</dbReference>
<gene>
    <name evidence="14" type="primary">rlmN</name>
    <name evidence="16" type="ORF">GCM10009123_02870</name>
</gene>
<dbReference type="InterPro" id="IPR058240">
    <property type="entry name" value="rSAM_sf"/>
</dbReference>
<feature type="binding site" evidence="14">
    <location>
        <begin position="215"/>
        <end position="216"/>
    </location>
    <ligand>
        <name>S-adenosyl-L-methionine</name>
        <dbReference type="ChEBI" id="CHEBI:59789"/>
    </ligand>
</feature>
<comment type="caution">
    <text evidence="14">Lacks conserved residue(s) required for the propagation of feature annotation.</text>
</comment>
<evidence type="ECO:0000313" key="17">
    <source>
        <dbReference type="Proteomes" id="UP001501221"/>
    </source>
</evidence>
<comment type="cofactor">
    <cofactor evidence="14">
        <name>[4Fe-4S] cluster</name>
        <dbReference type="ChEBI" id="CHEBI:49883"/>
    </cofactor>
    <text evidence="14">Binds 1 [4Fe-4S] cluster. The cluster is coordinated with 3 cysteines and an exchangeable S-adenosyl-L-methionine.</text>
</comment>
<dbReference type="InterPro" id="IPR040072">
    <property type="entry name" value="Methyltransferase_A"/>
</dbReference>
<reference evidence="16 17" key="1">
    <citation type="journal article" date="2019" name="Int. J. Syst. Evol. Microbiol.">
        <title>The Global Catalogue of Microorganisms (GCM) 10K type strain sequencing project: providing services to taxonomists for standard genome sequencing and annotation.</title>
        <authorList>
            <consortium name="The Broad Institute Genomics Platform"/>
            <consortium name="The Broad Institute Genome Sequencing Center for Infectious Disease"/>
            <person name="Wu L."/>
            <person name="Ma J."/>
        </authorList>
    </citation>
    <scope>NUCLEOTIDE SEQUENCE [LARGE SCALE GENOMIC DNA]</scope>
    <source>
        <strain evidence="16 17">JCM 16211</strain>
    </source>
</reference>
<dbReference type="InterPro" id="IPR048641">
    <property type="entry name" value="RlmN_N"/>
</dbReference>
<feature type="binding site" evidence="14">
    <location>
        <position position="347"/>
    </location>
    <ligand>
        <name>S-adenosyl-L-methionine</name>
        <dbReference type="ChEBI" id="CHEBI:59789"/>
    </ligand>
</feature>
<dbReference type="Gene3D" id="3.20.20.70">
    <property type="entry name" value="Aldolase class I"/>
    <property type="match status" value="1"/>
</dbReference>
<dbReference type="PANTHER" id="PTHR30544">
    <property type="entry name" value="23S RRNA METHYLTRANSFERASE"/>
    <property type="match status" value="1"/>
</dbReference>
<protein>
    <recommendedName>
        <fullName evidence="14">Dual-specificity RNA methyltransferase RlmN</fullName>
        <ecNumber evidence="14">2.1.1.192</ecNumber>
    </recommendedName>
    <alternativeName>
        <fullName evidence="14">23S rRNA (adenine(2503)-C(2))-methyltransferase</fullName>
    </alternativeName>
    <alternativeName>
        <fullName evidence="14">23S rRNA m2A2503 methyltransferase</fullName>
    </alternativeName>
    <alternativeName>
        <fullName evidence="14">Ribosomal RNA large subunit methyltransferase N</fullName>
    </alternativeName>
    <alternativeName>
        <fullName evidence="14">tRNA (adenine(37)-C(2))-methyltransferase</fullName>
    </alternativeName>
    <alternativeName>
        <fullName evidence="14">tRNA m2A37 methyltransferase</fullName>
    </alternativeName>
</protein>
<feature type="domain" description="Radical SAM core" evidence="15">
    <location>
        <begin position="147"/>
        <end position="385"/>
    </location>
</feature>